<accession>A0A6N8CSG6</accession>
<keyword evidence="5" id="KW-1185">Reference proteome</keyword>
<dbReference type="AlphaFoldDB" id="A0A6N8CSG6"/>
<dbReference type="GO" id="GO:0016879">
    <property type="term" value="F:ligase activity, forming carbon-nitrogen bonds"/>
    <property type="evidence" value="ECO:0007669"/>
    <property type="project" value="UniProtKB-UniRule"/>
</dbReference>
<dbReference type="GO" id="GO:0005737">
    <property type="term" value="C:cytoplasm"/>
    <property type="evidence" value="ECO:0007669"/>
    <property type="project" value="UniProtKB-SubCell"/>
</dbReference>
<comment type="caution">
    <text evidence="4">The sequence shown here is derived from an EMBL/GenBank/DDBJ whole genome shotgun (WGS) entry which is preliminary data.</text>
</comment>
<name>A0A6N8CSG6_9BACI</name>
<comment type="similarity">
    <text evidence="3">Belongs to the TmcAL family.</text>
</comment>
<dbReference type="GO" id="GO:0000049">
    <property type="term" value="F:tRNA binding"/>
    <property type="evidence" value="ECO:0007669"/>
    <property type="project" value="UniProtKB-KW"/>
</dbReference>
<evidence type="ECO:0000313" key="4">
    <source>
        <dbReference type="EMBL" id="MTT32003.1"/>
    </source>
</evidence>
<dbReference type="PANTHER" id="PTHR37825">
    <property type="entry name" value="TRNA(MET) CYTIDINE ACETATE LIGASE"/>
    <property type="match status" value="1"/>
</dbReference>
<evidence type="ECO:0000313" key="5">
    <source>
        <dbReference type="Proteomes" id="UP000440978"/>
    </source>
</evidence>
<gene>
    <name evidence="3" type="primary">tmcAL</name>
    <name evidence="4" type="ORF">GMB86_08260</name>
</gene>
<dbReference type="EC" id="6.3.4.-" evidence="3"/>
<dbReference type="Gene3D" id="3.40.50.620">
    <property type="entry name" value="HUPs"/>
    <property type="match status" value="1"/>
</dbReference>
<evidence type="ECO:0000256" key="1">
    <source>
        <dbReference type="ARBA" id="ARBA00022598"/>
    </source>
</evidence>
<feature type="binding site" evidence="3">
    <location>
        <position position="188"/>
    </location>
    <ligand>
        <name>ATP</name>
        <dbReference type="ChEBI" id="CHEBI:30616"/>
    </ligand>
</feature>
<dbReference type="Proteomes" id="UP000440978">
    <property type="component" value="Unassembled WGS sequence"/>
</dbReference>
<keyword evidence="3" id="KW-0067">ATP-binding</keyword>
<dbReference type="GO" id="GO:0016740">
    <property type="term" value="F:transferase activity"/>
    <property type="evidence" value="ECO:0007669"/>
    <property type="project" value="UniProtKB-KW"/>
</dbReference>
<keyword evidence="1 3" id="KW-0436">Ligase</keyword>
<feature type="binding site" evidence="3">
    <location>
        <position position="163"/>
    </location>
    <ligand>
        <name>ATP</name>
        <dbReference type="ChEBI" id="CHEBI:30616"/>
    </ligand>
</feature>
<keyword evidence="3" id="KW-0547">Nucleotide-binding</keyword>
<dbReference type="RefSeq" id="WP_155218602.1">
    <property type="nucleotide sequence ID" value="NZ_WNHB01000011.1"/>
</dbReference>
<dbReference type="SUPFAM" id="SSF52374">
    <property type="entry name" value="Nucleotidylyl transferase"/>
    <property type="match status" value="1"/>
</dbReference>
<keyword evidence="3" id="KW-0963">Cytoplasm</keyword>
<keyword evidence="4" id="KW-0808">Transferase</keyword>
<dbReference type="PANTHER" id="PTHR37825:SF1">
    <property type="entry name" value="TRNA(MET) CYTIDINE ACETATE LIGASE"/>
    <property type="match status" value="1"/>
</dbReference>
<comment type="subcellular location">
    <subcellularLocation>
        <location evidence="3">Cytoplasm</location>
    </subcellularLocation>
</comment>
<evidence type="ECO:0000256" key="2">
    <source>
        <dbReference type="ARBA" id="ARBA00022694"/>
    </source>
</evidence>
<evidence type="ECO:0000256" key="3">
    <source>
        <dbReference type="HAMAP-Rule" id="MF_01539"/>
    </source>
</evidence>
<dbReference type="GO" id="GO:0006400">
    <property type="term" value="P:tRNA modification"/>
    <property type="evidence" value="ECO:0007669"/>
    <property type="project" value="UniProtKB-UniRule"/>
</dbReference>
<proteinExistence type="inferred from homology"/>
<keyword evidence="2 3" id="KW-0819">tRNA processing</keyword>
<dbReference type="GO" id="GO:0005524">
    <property type="term" value="F:ATP binding"/>
    <property type="evidence" value="ECO:0007669"/>
    <property type="project" value="UniProtKB-KW"/>
</dbReference>
<dbReference type="HAMAP" id="MF_01539">
    <property type="entry name" value="TmcAL"/>
    <property type="match status" value="1"/>
</dbReference>
<dbReference type="OrthoDB" id="9769796at2"/>
<dbReference type="NCBIfam" id="NF010191">
    <property type="entry name" value="PRK13670.1"/>
    <property type="match status" value="1"/>
</dbReference>
<dbReference type="EMBL" id="WNHB01000011">
    <property type="protein sequence ID" value="MTT32003.1"/>
    <property type="molecule type" value="Genomic_DNA"/>
</dbReference>
<organism evidence="4 5">
    <name type="scientific">Terrilactibacillus tamarindi</name>
    <dbReference type="NCBI Taxonomy" id="2599694"/>
    <lineage>
        <taxon>Bacteria</taxon>
        <taxon>Bacillati</taxon>
        <taxon>Bacillota</taxon>
        <taxon>Bacilli</taxon>
        <taxon>Bacillales</taxon>
        <taxon>Bacillaceae</taxon>
        <taxon>Terrilactibacillus</taxon>
    </lineage>
</organism>
<keyword evidence="3" id="KW-0694">RNA-binding</keyword>
<dbReference type="InterPro" id="IPR014729">
    <property type="entry name" value="Rossmann-like_a/b/a_fold"/>
</dbReference>
<dbReference type="Pfam" id="PF05636">
    <property type="entry name" value="HIGH_NTase1"/>
    <property type="match status" value="1"/>
</dbReference>
<feature type="binding site" evidence="3">
    <location>
        <begin position="7"/>
        <end position="20"/>
    </location>
    <ligand>
        <name>ATP</name>
        <dbReference type="ChEBI" id="CHEBI:30616"/>
    </ligand>
</feature>
<reference evidence="4 5" key="1">
    <citation type="submission" date="2019-11" db="EMBL/GenBank/DDBJ databases">
        <title>Terrilactibacillus tamarindus sp. nov. BCM23-1 isolated from bark of Tamarindus indica.</title>
        <authorList>
            <person name="Kingkaew E."/>
            <person name="Tanasupawat S."/>
        </authorList>
    </citation>
    <scope>NUCLEOTIDE SEQUENCE [LARGE SCALE GENOMIC DNA]</scope>
    <source>
        <strain evidence="4 5">BCM23-1</strain>
    </source>
</reference>
<comment type="catalytic activity">
    <reaction evidence="3">
        <text>cytidine(34) in elongator tRNA(Met) + acetate + ATP = N(4)-acetylcytidine(34) in elongator tRNA(Met) + AMP + diphosphate</text>
        <dbReference type="Rhea" id="RHEA:58144"/>
        <dbReference type="Rhea" id="RHEA-COMP:10693"/>
        <dbReference type="Rhea" id="RHEA-COMP:10694"/>
        <dbReference type="ChEBI" id="CHEBI:30089"/>
        <dbReference type="ChEBI" id="CHEBI:30616"/>
        <dbReference type="ChEBI" id="CHEBI:33019"/>
        <dbReference type="ChEBI" id="CHEBI:74900"/>
        <dbReference type="ChEBI" id="CHEBI:82748"/>
        <dbReference type="ChEBI" id="CHEBI:456215"/>
    </reaction>
</comment>
<feature type="binding site" evidence="3">
    <location>
        <position position="101"/>
    </location>
    <ligand>
        <name>ATP</name>
        <dbReference type="ChEBI" id="CHEBI:30616"/>
    </ligand>
</feature>
<sequence>MKIAGIIVEFNPMHNGHQYLIQRIRKIEKPDIIIAVMSGNFLQRGEPSIVSKWLRTEMALTAGIDLVLELPYHYAVGHANLFAQGAISILSECGITDLYFGSESGDIASFYHTARHLRNEKSKLDLLVQEKLQQGYSYPKAYSLAYDLTHKNETKLLDLSEPNNILGLHYVKVIQEHHSSINAHTILRKGAQHHDQSPHTHTGFASGTSIRNALMNGDDFKSIADKMPNESYKILMRAVNQNQILGWNDFFPLLKYRLMSSSTEELASIYESEEGLEFRAMKAIKETNDFISFVSLMKTKRYTWTRLQRYCCHILVNVSKQKMKSFLAKPHPPYLRLLGISLQGQRYLRYKKDSFSVPLISNVKKSFEDLLRIDIRSADIYDMKTSYSEKKSKPLRYDQENQRFL</sequence>
<dbReference type="InterPro" id="IPR008513">
    <property type="entry name" value="tRNA(Met)_cyd_acetate_ligase"/>
</dbReference>
<comment type="function">
    <text evidence="3">Catalyzes the formation of N(4)-acetylcytidine (ac(4)C) at the wobble position of elongator tRNA(Met), using acetate and ATP as substrates. First activates an acetate ion to form acetyladenylate (Ac-AMP) and then transfers the acetyl group to tRNA to form ac(4)C34.</text>
</comment>
<protein>
    <recommendedName>
        <fullName evidence="3">tRNA(Met) cytidine acetate ligase</fullName>
        <ecNumber evidence="3">6.3.4.-</ecNumber>
    </recommendedName>
</protein>
<comment type="caution">
    <text evidence="3">Lacks conserved residue(s) required for the propagation of feature annotation.</text>
</comment>
<keyword evidence="3" id="KW-0820">tRNA-binding</keyword>